<evidence type="ECO:0000259" key="1">
    <source>
        <dbReference type="Pfam" id="PF13577"/>
    </source>
</evidence>
<reference evidence="2" key="1">
    <citation type="submission" date="2021-03" db="EMBL/GenBank/DDBJ databases">
        <authorList>
            <person name="Tagirdzhanova G."/>
        </authorList>
    </citation>
    <scope>NUCLEOTIDE SEQUENCE</scope>
</reference>
<dbReference type="EMBL" id="CAJPDT010000075">
    <property type="protein sequence ID" value="CAF9934211.1"/>
    <property type="molecule type" value="Genomic_DNA"/>
</dbReference>
<dbReference type="SUPFAM" id="SSF54427">
    <property type="entry name" value="NTF2-like"/>
    <property type="match status" value="1"/>
</dbReference>
<organism evidence="2 3">
    <name type="scientific">Imshaugia aleurites</name>
    <dbReference type="NCBI Taxonomy" id="172621"/>
    <lineage>
        <taxon>Eukaryota</taxon>
        <taxon>Fungi</taxon>
        <taxon>Dikarya</taxon>
        <taxon>Ascomycota</taxon>
        <taxon>Pezizomycotina</taxon>
        <taxon>Lecanoromycetes</taxon>
        <taxon>OSLEUM clade</taxon>
        <taxon>Lecanoromycetidae</taxon>
        <taxon>Lecanorales</taxon>
        <taxon>Lecanorineae</taxon>
        <taxon>Parmeliaceae</taxon>
        <taxon>Imshaugia</taxon>
    </lineage>
</organism>
<feature type="domain" description="SnoaL-like" evidence="1">
    <location>
        <begin position="14"/>
        <end position="151"/>
    </location>
</feature>
<dbReference type="InterPro" id="IPR037401">
    <property type="entry name" value="SnoaL-like"/>
</dbReference>
<name>A0A8H3FXR8_9LECA</name>
<sequence>MPHPATTPISLTALTPREAITDAIYRAVIGLDRNDSTMFNSAWASESESESPVSFLVQPNSTTINGLTAIRAQIFDHVGPMDTTHMLSNIRVEYKAGADTASLTAYALAQHCPPGRGKEADGPKYLVGGEYRVDVVRGEEGGEMVWKMKKWVLDIIWTQGDASVMQRPG</sequence>
<dbReference type="OrthoDB" id="2148716at2759"/>
<gene>
    <name evidence="2" type="ORF">IMSHALPRED_009628</name>
</gene>
<dbReference type="AlphaFoldDB" id="A0A8H3FXR8"/>
<dbReference type="Pfam" id="PF13577">
    <property type="entry name" value="SnoaL_4"/>
    <property type="match status" value="1"/>
</dbReference>
<keyword evidence="3" id="KW-1185">Reference proteome</keyword>
<accession>A0A8H3FXR8</accession>
<protein>
    <recommendedName>
        <fullName evidence="1">SnoaL-like domain-containing protein</fullName>
    </recommendedName>
</protein>
<evidence type="ECO:0000313" key="3">
    <source>
        <dbReference type="Proteomes" id="UP000664534"/>
    </source>
</evidence>
<dbReference type="Proteomes" id="UP000664534">
    <property type="component" value="Unassembled WGS sequence"/>
</dbReference>
<dbReference type="InterPro" id="IPR032710">
    <property type="entry name" value="NTF2-like_dom_sf"/>
</dbReference>
<comment type="caution">
    <text evidence="2">The sequence shown here is derived from an EMBL/GenBank/DDBJ whole genome shotgun (WGS) entry which is preliminary data.</text>
</comment>
<proteinExistence type="predicted"/>
<evidence type="ECO:0000313" key="2">
    <source>
        <dbReference type="EMBL" id="CAF9934211.1"/>
    </source>
</evidence>
<dbReference type="Gene3D" id="3.10.450.50">
    <property type="match status" value="1"/>
</dbReference>